<dbReference type="PANTHER" id="PTHR10963">
    <property type="entry name" value="GLYCOSYL HYDROLASE-RELATED"/>
    <property type="match status" value="1"/>
</dbReference>
<dbReference type="InterPro" id="IPR013320">
    <property type="entry name" value="ConA-like_dom_sf"/>
</dbReference>
<gene>
    <name evidence="3" type="ORF">I6U50_07250</name>
</gene>
<comment type="caution">
    <text evidence="3">The sequence shown here is derived from an EMBL/GenBank/DDBJ whole genome shotgun (WGS) entry which is preliminary data.</text>
</comment>
<reference evidence="3 4" key="1">
    <citation type="submission" date="2020-12" db="EMBL/GenBank/DDBJ databases">
        <title>Salegentibacter orientalis sp. nov., isolated from costal sediment.</title>
        <authorList>
            <person name="Lian F.-B."/>
        </authorList>
    </citation>
    <scope>NUCLEOTIDE SEQUENCE [LARGE SCALE GENOMIC DNA]</scope>
    <source>
        <strain evidence="3 4">F60176</strain>
    </source>
</reference>
<evidence type="ECO:0000256" key="1">
    <source>
        <dbReference type="ARBA" id="ARBA00006865"/>
    </source>
</evidence>
<proteinExistence type="inferred from homology"/>
<dbReference type="PANTHER" id="PTHR10963:SF55">
    <property type="entry name" value="GLYCOSIDE HYDROLASE FAMILY 16 PROTEIN"/>
    <property type="match status" value="1"/>
</dbReference>
<accession>A0ABS0TGQ3</accession>
<comment type="similarity">
    <text evidence="1">Belongs to the glycosyl hydrolase 16 family.</text>
</comment>
<dbReference type="PROSITE" id="PS51257">
    <property type="entry name" value="PROKAR_LIPOPROTEIN"/>
    <property type="match status" value="1"/>
</dbReference>
<dbReference type="RefSeq" id="WP_198638363.1">
    <property type="nucleotide sequence ID" value="NZ_JAEHNY010000005.1"/>
</dbReference>
<name>A0ABS0TGQ3_9FLAO</name>
<evidence type="ECO:0000313" key="4">
    <source>
        <dbReference type="Proteomes" id="UP000635665"/>
    </source>
</evidence>
<keyword evidence="3" id="KW-0378">Hydrolase</keyword>
<keyword evidence="4" id="KW-1185">Reference proteome</keyword>
<dbReference type="InterPro" id="IPR000757">
    <property type="entry name" value="Beta-glucanase-like"/>
</dbReference>
<dbReference type="Proteomes" id="UP000635665">
    <property type="component" value="Unassembled WGS sequence"/>
</dbReference>
<dbReference type="PROSITE" id="PS51762">
    <property type="entry name" value="GH16_2"/>
    <property type="match status" value="1"/>
</dbReference>
<feature type="domain" description="GH16" evidence="2">
    <location>
        <begin position="65"/>
        <end position="295"/>
    </location>
</feature>
<dbReference type="CDD" id="cd08023">
    <property type="entry name" value="GH16_laminarinase_like"/>
    <property type="match status" value="1"/>
</dbReference>
<evidence type="ECO:0000313" key="3">
    <source>
        <dbReference type="EMBL" id="MBI6119817.1"/>
    </source>
</evidence>
<dbReference type="Pfam" id="PF00722">
    <property type="entry name" value="Glyco_hydro_16"/>
    <property type="match status" value="1"/>
</dbReference>
<protein>
    <submittedName>
        <fullName evidence="3">Glycoside hydrolase family 16 protein</fullName>
    </submittedName>
</protein>
<dbReference type="Gene3D" id="2.60.120.200">
    <property type="match status" value="1"/>
</dbReference>
<dbReference type="SUPFAM" id="SSF49899">
    <property type="entry name" value="Concanavalin A-like lectins/glucanases"/>
    <property type="match status" value="1"/>
</dbReference>
<evidence type="ECO:0000259" key="2">
    <source>
        <dbReference type="PROSITE" id="PS51762"/>
    </source>
</evidence>
<dbReference type="GO" id="GO:0016787">
    <property type="term" value="F:hydrolase activity"/>
    <property type="evidence" value="ECO:0007669"/>
    <property type="project" value="UniProtKB-KW"/>
</dbReference>
<dbReference type="EMBL" id="JAEHNY010000005">
    <property type="protein sequence ID" value="MBI6119817.1"/>
    <property type="molecule type" value="Genomic_DNA"/>
</dbReference>
<organism evidence="3 4">
    <name type="scientific">Salegentibacter maritimus</name>
    <dbReference type="NCBI Taxonomy" id="2794347"/>
    <lineage>
        <taxon>Bacteria</taxon>
        <taxon>Pseudomonadati</taxon>
        <taxon>Bacteroidota</taxon>
        <taxon>Flavobacteriia</taxon>
        <taxon>Flavobacteriales</taxon>
        <taxon>Flavobacteriaceae</taxon>
        <taxon>Salegentibacter</taxon>
    </lineage>
</organism>
<sequence>MKMHKFYFDRIIVVILLNLFLLSCDSKEESGGPEPEPVQERTKITMDSPGDGDIDWNNVALVWNEEFNGTTLADDVWVFEPKNTTNPDVADQLQTYRKENVNLNGGILNITAEKNADVYSSARISSKYAFEYGRIEINAKLPEQEKSGIWAKLVLIGDNEAQVGWPQCGEIDIMEYFSHNPNEFNINVHSTANNSFNGSLIRVNNELETVEEEFHIYGILWTDRYIKFYIDDLENIIYTLDRPASPNEDNWPFDKPFYLLIDMVIGGKYIGDNGVDDALFPAVMELDYIRVYHLQ</sequence>
<dbReference type="InterPro" id="IPR050546">
    <property type="entry name" value="Glycosyl_Hydrlase_16"/>
</dbReference>